<proteinExistence type="predicted"/>
<evidence type="ECO:0000256" key="2">
    <source>
        <dbReference type="ARBA" id="ARBA00022670"/>
    </source>
</evidence>
<protein>
    <submittedName>
        <fullName evidence="5">Flavohemoglobin expression-modulating QEGLA motif protein</fullName>
    </submittedName>
</protein>
<evidence type="ECO:0000313" key="6">
    <source>
        <dbReference type="Proteomes" id="UP001203410"/>
    </source>
</evidence>
<keyword evidence="2" id="KW-0645">Protease</keyword>
<dbReference type="PANTHER" id="PTHR31817:SF0">
    <property type="entry name" value="CHROMOSOME UNDETERMINED SCAFFOLD_67, WHOLE GENOME SHOTGUN SEQUENCE"/>
    <property type="match status" value="1"/>
</dbReference>
<name>A0ABT0RX92_9SPHN</name>
<dbReference type="Proteomes" id="UP001203410">
    <property type="component" value="Unassembled WGS sequence"/>
</dbReference>
<comment type="caution">
    <text evidence="5">The sequence shown here is derived from an EMBL/GenBank/DDBJ whole genome shotgun (WGS) entry which is preliminary data.</text>
</comment>
<dbReference type="RefSeq" id="WP_249905081.1">
    <property type="nucleotide sequence ID" value="NZ_JAMGBA010000003.1"/>
</dbReference>
<evidence type="ECO:0000313" key="5">
    <source>
        <dbReference type="EMBL" id="MCL6699628.1"/>
    </source>
</evidence>
<dbReference type="Pfam" id="PF08014">
    <property type="entry name" value="MATCAP"/>
    <property type="match status" value="1"/>
</dbReference>
<dbReference type="InterPro" id="IPR012548">
    <property type="entry name" value="MATCAP"/>
</dbReference>
<comment type="cofactor">
    <cofactor evidence="1">
        <name>Zn(2+)</name>
        <dbReference type="ChEBI" id="CHEBI:29105"/>
    </cofactor>
</comment>
<dbReference type="EMBL" id="JAMGBA010000003">
    <property type="protein sequence ID" value="MCL6699628.1"/>
    <property type="molecule type" value="Genomic_DNA"/>
</dbReference>
<dbReference type="SMART" id="SM01154">
    <property type="entry name" value="DUF1704"/>
    <property type="match status" value="1"/>
</dbReference>
<accession>A0ABT0RX92</accession>
<gene>
    <name evidence="5" type="ORF">LZ496_12650</name>
</gene>
<keyword evidence="4" id="KW-0482">Metalloprotease</keyword>
<sequence length="620" mass="67515">MSALPDLKEAPPGFKPEYASTGALRQAVGESGRVHLDRWLPFLILHRTDDPETSLARRIAVDSPAYLLWSPGDDAVALSALEAVASAAVEREGRLLVVTLADQPVEFHREGSQELPPFVAQVGAGDEGDVGRAAAALEEDLRDIEIDLRDCKVERVPFEALLPGPFNKLLNRIEGVERMSLRVPQIHRRKEGGEYPAIAHDISVGIGDSLLRAACAFMDDGKTEVPKHYRSLGRSAYLAAALKADKKLDRVARSFDFLLSISPIDTAKAYARFAAGHEQQPPHFHYRPLTVDPDLAKRELYAIDFRALEDPLLERLLGEKRHELDAQLTMLATRNTPAFRPASMFLYGMVDDPLLADAKAILGSSAKDPPRGPTVNAPEIAEAAGELAARYREQHPDFTPDVQVREDVAGLLVSGRKLLIGADTVMPRRRLDALLAHEVGVHLLTYFNGKTQGLTIFRSGLAGYEGVQEGLGVFAEWASGGLTRTRLRLLAGRVVAVDAMQRGATFIDTHRLLHRDHGFSSQGAFGIAARVFRSGGLAKDAIYLQGFKAVMEIVERGASLAPFWLGKIAVAHVPAIEELLQRGLVQAPRFIPLFLDNDAVEERVAALRGAKGLAAITTGA</sequence>
<keyword evidence="3" id="KW-0378">Hydrolase</keyword>
<dbReference type="PANTHER" id="PTHR31817">
    <property type="match status" value="1"/>
</dbReference>
<evidence type="ECO:0000256" key="1">
    <source>
        <dbReference type="ARBA" id="ARBA00001947"/>
    </source>
</evidence>
<evidence type="ECO:0000256" key="4">
    <source>
        <dbReference type="ARBA" id="ARBA00023049"/>
    </source>
</evidence>
<organism evidence="5 6">
    <name type="scientific">Sphingomonas caseinilyticus</name>
    <dbReference type="NCBI Taxonomy" id="2908205"/>
    <lineage>
        <taxon>Bacteria</taxon>
        <taxon>Pseudomonadati</taxon>
        <taxon>Pseudomonadota</taxon>
        <taxon>Alphaproteobacteria</taxon>
        <taxon>Sphingomonadales</taxon>
        <taxon>Sphingomonadaceae</taxon>
        <taxon>Sphingomonas</taxon>
    </lineage>
</organism>
<reference evidence="5 6" key="1">
    <citation type="submission" date="2022-05" db="EMBL/GenBank/DDBJ databases">
        <authorList>
            <person name="Jo J.-H."/>
            <person name="Im W.-T."/>
        </authorList>
    </citation>
    <scope>NUCLEOTIDE SEQUENCE [LARGE SCALE GENOMIC DNA]</scope>
    <source>
        <strain evidence="5 6">NSE70-1</strain>
    </source>
</reference>
<dbReference type="NCBIfam" id="TIGR02421">
    <property type="entry name" value="QEGLA"/>
    <property type="match status" value="1"/>
</dbReference>
<evidence type="ECO:0000256" key="3">
    <source>
        <dbReference type="ARBA" id="ARBA00022801"/>
    </source>
</evidence>
<keyword evidence="6" id="KW-1185">Reference proteome</keyword>
<dbReference type="InterPro" id="IPR012656">
    <property type="entry name" value="CHP02421_QEGLA"/>
</dbReference>